<dbReference type="Pfam" id="PF00899">
    <property type="entry name" value="ThiF"/>
    <property type="match status" value="1"/>
</dbReference>
<feature type="compositionally biased region" description="Acidic residues" evidence="4">
    <location>
        <begin position="814"/>
        <end position="829"/>
    </location>
</feature>
<dbReference type="Gene3D" id="3.40.50.12550">
    <property type="entry name" value="Ubiquitin-activating enzyme E1, inactive adenylation domain, subdomain 2"/>
    <property type="match status" value="1"/>
</dbReference>
<feature type="region of interest" description="Disordered" evidence="4">
    <location>
        <begin position="1"/>
        <end position="26"/>
    </location>
</feature>
<comment type="caution">
    <text evidence="7">The sequence shown here is derived from an EMBL/GenBank/DDBJ whole genome shotgun (WGS) entry which is preliminary data.</text>
</comment>
<feature type="domain" description="Ubiquitin-activating enzyme SCCH" evidence="6">
    <location>
        <begin position="660"/>
        <end position="719"/>
    </location>
</feature>
<dbReference type="PRINTS" id="PR01849">
    <property type="entry name" value="UBIQUITINACT"/>
</dbReference>
<dbReference type="GO" id="GO:0005737">
    <property type="term" value="C:cytoplasm"/>
    <property type="evidence" value="ECO:0007669"/>
    <property type="project" value="TreeGrafter"/>
</dbReference>
<dbReference type="PANTHER" id="PTHR10953">
    <property type="entry name" value="UBIQUITIN-ACTIVATING ENZYME E1"/>
    <property type="match status" value="1"/>
</dbReference>
<dbReference type="GO" id="GO:0004839">
    <property type="term" value="F:ubiquitin activating enzyme activity"/>
    <property type="evidence" value="ECO:0007669"/>
    <property type="project" value="UniProtKB-EC"/>
</dbReference>
<proteinExistence type="inferred from homology"/>
<dbReference type="PANTHER" id="PTHR10953:SF4">
    <property type="entry name" value="UBIQUITIN-ACTIVATING ENZYME E1 C-TERMINAL DOMAIN-CONTAINING PROTEIN"/>
    <property type="match status" value="1"/>
</dbReference>
<sequence>MTKRSTTATNSNDNNNNHSPTNKRIKMADGGEVVLNWGDWMGSYKTGNLVDNESERIDRQKAAFGGDTIARLKDLNVLIVGMQGVGVETAKNLILSNVGGVMLYDGGIVCKEEHRGSNFYVTREHVLEEETTLGAASLTELRTLNPFCRVDLLDGNSTLTEEIMNKDVLGTRRGYAAVVVATMLPKKELFQLNELARANGIASSWQLRMITDATGEPTQTLAISNVEVLDSKPKLLDVAGVKEGEQVVVVTVAKMNTDLRQGMEGLNGMSVTVKRVAIASPTAAKVDTRGVAFKTALGLPTESVVSNFERQYDFYKSAFDEDEGNANKKFPVRTITIFNRLAFVLNDDNGKKMLEKPASMHSVNMNLEVTQSSTPSHLQAIQVSCRNLARDAGATNAPRLDFHEKNNRWPQLHNADDSSQMVEIAKSISDSRKDIEGACWAQSIQYGFPMGEPHDVDEKRIARYSRLFAAELTGFCAFLGGAAAQEVIKASGKFTPIDQWVHHDEEALVVDDIAIMGKDFQARAANQRVFLVGCGALGCEYLKGLALMGIATGKDGKIVVTDMDRIEVSNLSRHSCLEKKVGDDSEDYFNDKFWENLSVCWNALDNVQARQYTDARCLFYTKPLLESGTLGQSAITNYNDGKESDDNENQIAMCTLRSFPYLPKHCIEYAKQAYFSDYFEFGPDVYENFRQDPMAFFEQLDTMDSGEQSRALRMIKAFIDLQEEAGGSIDLMPDEMEKSSGKKFWTGTKRRPRPVDWNDPMPLLMEYLYSTANLYASVWRAEVVRDRSEFQAVVDELKLEQAIWEPSGDKVDLSEGDNEEESGDSGEDDEKLKGELYKFAADTSKLQPAQPQEFEKDDDLNFHIDFLTAATNMRSWNYDIKASPRHAVKVTAGRIIPALATTTAMVCGLVDIEFANSCLACSHKAVTSFSTPTLIWLQAVETSQHLHQTLPFQSPRVGCPATTSFTSWDRIDISYKLNELSVEQLVAYLEKSFGVTVNRIFLHGDTEDRALYNALDKKKLDWTISYNDEGKVQLVTVEKVKVSLEQTKESFMKKFQGNVSDAYLQVYRPSEEGEKQDYFDAVFKGRDYLTLGVDCHTEEKEDITLPCVKYTF</sequence>
<name>A0AAD8YH88_9STRA</name>
<dbReference type="InterPro" id="IPR045886">
    <property type="entry name" value="ThiF/MoeB/HesA"/>
</dbReference>
<dbReference type="InterPro" id="IPR042063">
    <property type="entry name" value="Ubi_acti_E1_SCCH"/>
</dbReference>
<dbReference type="Gene3D" id="1.10.10.2660">
    <property type="entry name" value="Ubiquitin-activating enzyme E1, SCCH domain"/>
    <property type="match status" value="2"/>
</dbReference>
<dbReference type="InterPro" id="IPR035985">
    <property type="entry name" value="Ubiquitin-activating_enz"/>
</dbReference>
<dbReference type="AlphaFoldDB" id="A0AAD8YH88"/>
<gene>
    <name evidence="7" type="ORF">QTG54_004558</name>
</gene>
<feature type="domain" description="THIF-type NAD/FAD binding fold" evidence="5">
    <location>
        <begin position="514"/>
        <end position="579"/>
    </location>
</feature>
<feature type="domain" description="Ubiquitin-activating enzyme SCCH" evidence="6">
    <location>
        <begin position="732"/>
        <end position="889"/>
    </location>
</feature>
<evidence type="ECO:0000256" key="2">
    <source>
        <dbReference type="ARBA" id="ARBA00005673"/>
    </source>
</evidence>
<evidence type="ECO:0000313" key="8">
    <source>
        <dbReference type="Proteomes" id="UP001224775"/>
    </source>
</evidence>
<dbReference type="Gene3D" id="3.40.50.720">
    <property type="entry name" value="NAD(P)-binding Rossmann-like Domain"/>
    <property type="match status" value="2"/>
</dbReference>
<dbReference type="InterPro" id="IPR000594">
    <property type="entry name" value="ThiF_NAD_FAD-bd"/>
</dbReference>
<protein>
    <submittedName>
        <fullName evidence="7">Ubiquitin-activating enzyme E1</fullName>
        <ecNumber evidence="7">6.2.1.45</ecNumber>
    </submittedName>
</protein>
<dbReference type="GO" id="GO:0005634">
    <property type="term" value="C:nucleus"/>
    <property type="evidence" value="ECO:0007669"/>
    <property type="project" value="TreeGrafter"/>
</dbReference>
<dbReference type="Pfam" id="PF10585">
    <property type="entry name" value="UBA_E1_SCCH"/>
    <property type="match status" value="2"/>
</dbReference>
<dbReference type="Proteomes" id="UP001224775">
    <property type="component" value="Unassembled WGS sequence"/>
</dbReference>
<dbReference type="EMBL" id="JATAAI010000006">
    <property type="protein sequence ID" value="KAK1745267.1"/>
    <property type="molecule type" value="Genomic_DNA"/>
</dbReference>
<reference evidence="7" key="1">
    <citation type="submission" date="2023-06" db="EMBL/GenBank/DDBJ databases">
        <title>Survivors Of The Sea: Transcriptome response of Skeletonema marinoi to long-term dormancy.</title>
        <authorList>
            <person name="Pinder M.I.M."/>
            <person name="Kourtchenko O."/>
            <person name="Robertson E.K."/>
            <person name="Larsson T."/>
            <person name="Maumus F."/>
            <person name="Osuna-Cruz C.M."/>
            <person name="Vancaester E."/>
            <person name="Stenow R."/>
            <person name="Vandepoele K."/>
            <person name="Ploug H."/>
            <person name="Bruchert V."/>
            <person name="Godhe A."/>
            <person name="Topel M."/>
        </authorList>
    </citation>
    <scope>NUCLEOTIDE SEQUENCE</scope>
    <source>
        <strain evidence="7">R05AC</strain>
    </source>
</reference>
<evidence type="ECO:0000259" key="6">
    <source>
        <dbReference type="Pfam" id="PF10585"/>
    </source>
</evidence>
<dbReference type="EC" id="6.2.1.45" evidence="7"/>
<dbReference type="InterPro" id="IPR000011">
    <property type="entry name" value="UBQ/SUMO-activ_enz_E1-like"/>
</dbReference>
<dbReference type="GO" id="GO:0006974">
    <property type="term" value="P:DNA damage response"/>
    <property type="evidence" value="ECO:0007669"/>
    <property type="project" value="TreeGrafter"/>
</dbReference>
<feature type="region of interest" description="Disordered" evidence="4">
    <location>
        <begin position="808"/>
        <end position="830"/>
    </location>
</feature>
<accession>A0AAD8YH88</accession>
<comment type="pathway">
    <text evidence="1">Protein modification; protein ubiquitination.</text>
</comment>
<evidence type="ECO:0000256" key="3">
    <source>
        <dbReference type="ARBA" id="ARBA00022598"/>
    </source>
</evidence>
<feature type="compositionally biased region" description="Low complexity" evidence="4">
    <location>
        <begin position="1"/>
        <end position="22"/>
    </location>
</feature>
<evidence type="ECO:0000259" key="5">
    <source>
        <dbReference type="Pfam" id="PF00899"/>
    </source>
</evidence>
<dbReference type="SUPFAM" id="SSF69572">
    <property type="entry name" value="Activating enzymes of the ubiquitin-like proteins"/>
    <property type="match status" value="2"/>
</dbReference>
<comment type="similarity">
    <text evidence="2">Belongs to the ubiquitin-activating E1 family.</text>
</comment>
<evidence type="ECO:0000256" key="1">
    <source>
        <dbReference type="ARBA" id="ARBA00004906"/>
    </source>
</evidence>
<evidence type="ECO:0000313" key="7">
    <source>
        <dbReference type="EMBL" id="KAK1745267.1"/>
    </source>
</evidence>
<keyword evidence="3 7" id="KW-0436">Ligase</keyword>
<organism evidence="7 8">
    <name type="scientific">Skeletonema marinoi</name>
    <dbReference type="NCBI Taxonomy" id="267567"/>
    <lineage>
        <taxon>Eukaryota</taxon>
        <taxon>Sar</taxon>
        <taxon>Stramenopiles</taxon>
        <taxon>Ochrophyta</taxon>
        <taxon>Bacillariophyta</taxon>
        <taxon>Coscinodiscophyceae</taxon>
        <taxon>Thalassiosirophycidae</taxon>
        <taxon>Thalassiosirales</taxon>
        <taxon>Skeletonemataceae</taxon>
        <taxon>Skeletonema</taxon>
        <taxon>Skeletonema marinoi-dohrnii complex</taxon>
    </lineage>
</organism>
<keyword evidence="8" id="KW-1185">Reference proteome</keyword>
<dbReference type="GO" id="GO:0006511">
    <property type="term" value="P:ubiquitin-dependent protein catabolic process"/>
    <property type="evidence" value="ECO:0007669"/>
    <property type="project" value="TreeGrafter"/>
</dbReference>
<dbReference type="InterPro" id="IPR019572">
    <property type="entry name" value="UBA_E1_SCCH"/>
</dbReference>
<evidence type="ECO:0000256" key="4">
    <source>
        <dbReference type="SAM" id="MobiDB-lite"/>
    </source>
</evidence>